<organism evidence="1">
    <name type="scientific">Setaria italica</name>
    <name type="common">Foxtail millet</name>
    <name type="synonym">Panicum italicum</name>
    <dbReference type="NCBI Taxonomy" id="4555"/>
    <lineage>
        <taxon>Eukaryota</taxon>
        <taxon>Viridiplantae</taxon>
        <taxon>Streptophyta</taxon>
        <taxon>Embryophyta</taxon>
        <taxon>Tracheophyta</taxon>
        <taxon>Spermatophyta</taxon>
        <taxon>Magnoliopsida</taxon>
        <taxon>Liliopsida</taxon>
        <taxon>Poales</taxon>
        <taxon>Poaceae</taxon>
        <taxon>PACMAD clade</taxon>
        <taxon>Panicoideae</taxon>
        <taxon>Panicodae</taxon>
        <taxon>Paniceae</taxon>
        <taxon>Cenchrinae</taxon>
        <taxon>Setaria</taxon>
    </lineage>
</organism>
<accession>A0A368SKZ6</accession>
<gene>
    <name evidence="1" type="ORF">SETIT_9G269400v2</name>
</gene>
<reference evidence="1" key="2">
    <citation type="submission" date="2015-07" db="EMBL/GenBank/DDBJ databases">
        <authorList>
            <person name="Noorani M."/>
        </authorList>
    </citation>
    <scope>NUCLEOTIDE SEQUENCE</scope>
    <source>
        <strain evidence="1">Yugu1</strain>
    </source>
</reference>
<reference evidence="1" key="1">
    <citation type="journal article" date="2012" name="Nat. Biotechnol.">
        <title>Reference genome sequence of the model plant Setaria.</title>
        <authorList>
            <person name="Bennetzen J.L."/>
            <person name="Schmutz J."/>
            <person name="Wang H."/>
            <person name="Percifield R."/>
            <person name="Hawkins J."/>
            <person name="Pontaroli A.C."/>
            <person name="Estep M."/>
            <person name="Feng L."/>
            <person name="Vaughn J.N."/>
            <person name="Grimwood J."/>
            <person name="Jenkins J."/>
            <person name="Barry K."/>
            <person name="Lindquist E."/>
            <person name="Hellsten U."/>
            <person name="Deshpande S."/>
            <person name="Wang X."/>
            <person name="Wu X."/>
            <person name="Mitros T."/>
            <person name="Triplett J."/>
            <person name="Yang X."/>
            <person name="Ye C.Y."/>
            <person name="Mauro-Herrera M."/>
            <person name="Wang L."/>
            <person name="Li P."/>
            <person name="Sharma M."/>
            <person name="Sharma R."/>
            <person name="Ronald P.C."/>
            <person name="Panaud O."/>
            <person name="Kellogg E.A."/>
            <person name="Brutnell T.P."/>
            <person name="Doust A.N."/>
            <person name="Tuskan G.A."/>
            <person name="Rokhsar D."/>
            <person name="Devos K.M."/>
        </authorList>
    </citation>
    <scope>NUCLEOTIDE SEQUENCE [LARGE SCALE GENOMIC DNA]</scope>
    <source>
        <strain evidence="1">Yugu1</strain>
    </source>
</reference>
<dbReference type="OrthoDB" id="708528at2759"/>
<sequence>MIRGHCHHGVACIVQLFDGYGDGSRCFFRCPYGLETTTPTQEYIHYLKCKIFDLERRVEDLQYEVNANPWAVNIAGNLICTDPSCKYPYHHNKDCLPSPPSSRGIGYYEARPSQLSQSQFY</sequence>
<evidence type="ECO:0000313" key="1">
    <source>
        <dbReference type="EMBL" id="RCV43116.1"/>
    </source>
</evidence>
<dbReference type="AlphaFoldDB" id="A0A368SKZ6"/>
<proteinExistence type="predicted"/>
<protein>
    <submittedName>
        <fullName evidence="1">Uncharacterized protein</fullName>
    </submittedName>
</protein>
<dbReference type="EMBL" id="CM003536">
    <property type="protein sequence ID" value="RCV43116.1"/>
    <property type="molecule type" value="Genomic_DNA"/>
</dbReference>
<name>A0A368SKZ6_SETIT</name>